<keyword evidence="10" id="KW-1185">Reference proteome</keyword>
<dbReference type="GO" id="GO:0045271">
    <property type="term" value="C:respiratory chain complex I"/>
    <property type="evidence" value="ECO:0007669"/>
    <property type="project" value="InterPro"/>
</dbReference>
<reference evidence="9 10" key="1">
    <citation type="journal article" date="2020" name="Nat. Commun.">
        <title>Genome of Tripterygium wilfordii and identification of cytochrome P450 involved in triptolide biosynthesis.</title>
        <authorList>
            <person name="Tu L."/>
            <person name="Su P."/>
            <person name="Zhang Z."/>
            <person name="Gao L."/>
            <person name="Wang J."/>
            <person name="Hu T."/>
            <person name="Zhou J."/>
            <person name="Zhang Y."/>
            <person name="Zhao Y."/>
            <person name="Liu Y."/>
            <person name="Song Y."/>
            <person name="Tong Y."/>
            <person name="Lu Y."/>
            <person name="Yang J."/>
            <person name="Xu C."/>
            <person name="Jia M."/>
            <person name="Peters R.J."/>
            <person name="Huang L."/>
            <person name="Gao W."/>
        </authorList>
    </citation>
    <scope>NUCLEOTIDE SEQUENCE [LARGE SCALE GENOMIC DNA]</scope>
    <source>
        <strain evidence="10">cv. XIE 37</strain>
        <tissue evidence="9">Leaf</tissue>
    </source>
</reference>
<keyword evidence="3" id="KW-0813">Transport</keyword>
<gene>
    <name evidence="9" type="ORF">HS088_TW21G01497</name>
</gene>
<proteinExistence type="inferred from homology"/>
<evidence type="ECO:0000256" key="3">
    <source>
        <dbReference type="ARBA" id="ARBA00022448"/>
    </source>
</evidence>
<dbReference type="FunCoup" id="A0A7J7C5E7">
    <property type="interactions" value="3053"/>
</dbReference>
<evidence type="ECO:0000256" key="8">
    <source>
        <dbReference type="ARBA" id="ARBA00023136"/>
    </source>
</evidence>
<keyword evidence="6" id="KW-0249">Electron transport</keyword>
<dbReference type="GO" id="GO:0006979">
    <property type="term" value="P:response to oxidative stress"/>
    <property type="evidence" value="ECO:0007669"/>
    <property type="project" value="TreeGrafter"/>
</dbReference>
<dbReference type="AlphaFoldDB" id="A0A7J7C5E7"/>
<name>A0A7J7C5E7_TRIWF</name>
<keyword evidence="7" id="KW-0496">Mitochondrion</keyword>
<evidence type="ECO:0000313" key="9">
    <source>
        <dbReference type="EMBL" id="KAF5729332.1"/>
    </source>
</evidence>
<evidence type="ECO:0000256" key="2">
    <source>
        <dbReference type="ARBA" id="ARBA00009508"/>
    </source>
</evidence>
<evidence type="ECO:0000256" key="7">
    <source>
        <dbReference type="ARBA" id="ARBA00023128"/>
    </source>
</evidence>
<sequence length="133" mass="15061">MAATSLKRVTCPPNSASLDEARKQVLDFFKLACRSIPTIMDVYNLHDVVTPSQLRATVASQIRKNSNLTNPKVIDLLVFKGMEELSNLVSHIKQRHHVMGQYVVGRQGLVHDLDPKDEGISDFLKNFYQSNYF</sequence>
<comment type="subcellular location">
    <subcellularLocation>
        <location evidence="1">Mitochondrion inner membrane</location>
        <topology evidence="1">Peripheral membrane protein</topology>
        <orientation evidence="1">Matrix side</orientation>
    </subcellularLocation>
</comment>
<dbReference type="Proteomes" id="UP000593562">
    <property type="component" value="Unassembled WGS sequence"/>
</dbReference>
<comment type="similarity">
    <text evidence="2">Belongs to the complex I LYR family.</text>
</comment>
<keyword evidence="8" id="KW-0472">Membrane</keyword>
<evidence type="ECO:0000313" key="10">
    <source>
        <dbReference type="Proteomes" id="UP000593562"/>
    </source>
</evidence>
<dbReference type="InterPro" id="IPR045299">
    <property type="entry name" value="Complex1_LYR_NDUFA6_LYRM6"/>
</dbReference>
<dbReference type="EMBL" id="JAAARO010000021">
    <property type="protein sequence ID" value="KAF5729332.1"/>
    <property type="molecule type" value="Genomic_DNA"/>
</dbReference>
<comment type="caution">
    <text evidence="9">The sequence shown here is derived from an EMBL/GenBank/DDBJ whole genome shotgun (WGS) entry which is preliminary data.</text>
</comment>
<dbReference type="CDD" id="cd20266">
    <property type="entry name" value="Complex1_LYR_NDUFA6_LYRM6"/>
    <property type="match status" value="1"/>
</dbReference>
<accession>A0A7J7C5E7</accession>
<dbReference type="OrthoDB" id="14535at2759"/>
<evidence type="ECO:0000256" key="1">
    <source>
        <dbReference type="ARBA" id="ARBA00004443"/>
    </source>
</evidence>
<evidence type="ECO:0000256" key="4">
    <source>
        <dbReference type="ARBA" id="ARBA00022660"/>
    </source>
</evidence>
<dbReference type="InParanoid" id="A0A7J7C5E7"/>
<dbReference type="InterPro" id="IPR016488">
    <property type="entry name" value="NADH_Ub_cplx-1_asu_su-6"/>
</dbReference>
<dbReference type="GO" id="GO:0005743">
    <property type="term" value="C:mitochondrial inner membrane"/>
    <property type="evidence" value="ECO:0007669"/>
    <property type="project" value="UniProtKB-SubCell"/>
</dbReference>
<keyword evidence="4" id="KW-0679">Respiratory chain</keyword>
<protein>
    <submittedName>
        <fullName evidence="9">NADH dehydrogenase</fullName>
    </submittedName>
</protein>
<evidence type="ECO:0000256" key="5">
    <source>
        <dbReference type="ARBA" id="ARBA00022792"/>
    </source>
</evidence>
<organism evidence="9 10">
    <name type="scientific">Tripterygium wilfordii</name>
    <name type="common">Thunder God vine</name>
    <dbReference type="NCBI Taxonomy" id="458696"/>
    <lineage>
        <taxon>Eukaryota</taxon>
        <taxon>Viridiplantae</taxon>
        <taxon>Streptophyta</taxon>
        <taxon>Embryophyta</taxon>
        <taxon>Tracheophyta</taxon>
        <taxon>Spermatophyta</taxon>
        <taxon>Magnoliopsida</taxon>
        <taxon>eudicotyledons</taxon>
        <taxon>Gunneridae</taxon>
        <taxon>Pentapetalae</taxon>
        <taxon>rosids</taxon>
        <taxon>fabids</taxon>
        <taxon>Celastrales</taxon>
        <taxon>Celastraceae</taxon>
        <taxon>Tripterygium</taxon>
    </lineage>
</organism>
<evidence type="ECO:0000256" key="6">
    <source>
        <dbReference type="ARBA" id="ARBA00022982"/>
    </source>
</evidence>
<keyword evidence="5" id="KW-0999">Mitochondrion inner membrane</keyword>
<dbReference type="PANTHER" id="PTHR12964:SF0">
    <property type="entry name" value="NADH DEHYDROGENASE [UBIQUINONE] 1 ALPHA SUBCOMPLEX SUBUNIT 6"/>
    <property type="match status" value="1"/>
</dbReference>
<dbReference type="PANTHER" id="PTHR12964">
    <property type="entry name" value="NADH-UBIQUINONE OXIDOREDUCTASE B14 SUBUNIT"/>
    <property type="match status" value="1"/>
</dbReference>